<keyword evidence="3" id="KW-0547">Nucleotide-binding</keyword>
<dbReference type="PANTHER" id="PTHR11472">
    <property type="entry name" value="DNA REPAIR DEAD HELICASE RAD3/XP-D SUBFAMILY MEMBER"/>
    <property type="match status" value="1"/>
</dbReference>
<dbReference type="GO" id="GO:0043139">
    <property type="term" value="F:5'-3' DNA helicase activity"/>
    <property type="evidence" value="ECO:0007669"/>
    <property type="project" value="UniProtKB-EC"/>
</dbReference>
<dbReference type="GO" id="GO:0046872">
    <property type="term" value="F:metal ion binding"/>
    <property type="evidence" value="ECO:0007669"/>
    <property type="project" value="UniProtKB-KW"/>
</dbReference>
<dbReference type="EC" id="5.6.2.3" evidence="12"/>
<proteinExistence type="inferred from homology"/>
<keyword evidence="8" id="KW-0411">Iron-sulfur</keyword>
<protein>
    <recommendedName>
        <fullName evidence="12">DNA 5'-3' helicase</fullName>
        <ecNumber evidence="12">5.6.2.3</ecNumber>
    </recommendedName>
</protein>
<dbReference type="PROSITE" id="PS51193">
    <property type="entry name" value="HELICASE_ATP_BIND_2"/>
    <property type="match status" value="1"/>
</dbReference>
<organism evidence="15 16">
    <name type="scientific">Legionella pneumophila</name>
    <dbReference type="NCBI Taxonomy" id="446"/>
    <lineage>
        <taxon>Bacteria</taxon>
        <taxon>Pseudomonadati</taxon>
        <taxon>Pseudomonadota</taxon>
        <taxon>Gammaproteobacteria</taxon>
        <taxon>Legionellales</taxon>
        <taxon>Legionellaceae</taxon>
        <taxon>Legionella</taxon>
    </lineage>
</organism>
<dbReference type="SMART" id="SM00487">
    <property type="entry name" value="DEXDc"/>
    <property type="match status" value="1"/>
</dbReference>
<evidence type="ECO:0000256" key="5">
    <source>
        <dbReference type="ARBA" id="ARBA00022806"/>
    </source>
</evidence>
<keyword evidence="10" id="KW-0413">Isomerase</keyword>
<dbReference type="PANTHER" id="PTHR11472:SF34">
    <property type="entry name" value="REGULATOR OF TELOMERE ELONGATION HELICASE 1"/>
    <property type="match status" value="1"/>
</dbReference>
<dbReference type="Pfam" id="PF06733">
    <property type="entry name" value="DEAD_2"/>
    <property type="match status" value="1"/>
</dbReference>
<dbReference type="Pfam" id="PF00270">
    <property type="entry name" value="DEAD"/>
    <property type="match status" value="1"/>
</dbReference>
<reference evidence="15 16" key="1">
    <citation type="submission" date="2018-02" db="EMBL/GenBank/DDBJ databases">
        <title>Draft genome sequences of four Legionella pneumophila clinical strains isolated in Ontario.</title>
        <authorList>
            <person name="Fortuna A."/>
            <person name="Ramnarine R."/>
            <person name="Li A."/>
            <person name="Frantz C."/>
            <person name="Mallo G."/>
        </authorList>
    </citation>
    <scope>NUCLEOTIDE SEQUENCE [LARGE SCALE GENOMIC DNA]</scope>
    <source>
        <strain evidence="15 16">LG61</strain>
    </source>
</reference>
<evidence type="ECO:0000313" key="15">
    <source>
        <dbReference type="EMBL" id="PPK30327.1"/>
    </source>
</evidence>
<evidence type="ECO:0000256" key="4">
    <source>
        <dbReference type="ARBA" id="ARBA00022801"/>
    </source>
</evidence>
<dbReference type="AlphaFoldDB" id="A0A2S6EYR2"/>
<comment type="caution">
    <text evidence="15">The sequence shown here is derived from an EMBL/GenBank/DDBJ whole genome shotgun (WGS) entry which is preliminary data.</text>
</comment>
<sequence>MGRSKGQTSIFTKRVEEITTFAETCRRTLSEKGRLSTAIPGFVARAPQADLAVAIANAIVQRSILVAEAGTGTGKTFAYLLPCLLSGKKALISTATKTLQDQLFQKDLPTLIRALGLSVRIQNLKGRSNYICQYRVEKHAEEGQFQSPQCAHEILHVRDKLSQMQEGVRSELPEINEDSSVWHYVTSTTDNCLGAECPNHETCFLVKARKRAMDADIVVINHHLFFADSQLKKEGFSELLPGVDVVVFDEAHQLADIASNFNGERLGTRQFKDLVADMLNEWPILDLANQPLKSISHKADKLVDQLLNALPTREERISWDLVKRNKEFMEAWDTWLSLKDELVQCLESENATDIPGLKRCKERLLDLETILLSFTEENNNKIRWLERFKHTLVFHATPYDVAESFSQLLKHQSCAYIFTSATLTMASAFDSFCKPLGLDKVQTLLLSSPFDYQQQALLYLPRGIPDPKDAHYYDALVEKALPVIEACGGRCFFLFTSHKAVKLVAQMMSNTLKYPLLIQGDEAKPILLSRFRQLGNAVLLGTSTFWEGVDVKGEALSCVIIDKLPFANPVDPVIRGRMSYLKKKGLSGFDELSLPNAVIALKQGVGRLIRDITDKGILMIADPRLTGREYGRTILASLPGLPKTRDEEKVLHFIKELALNDETVSD</sequence>
<evidence type="ECO:0000313" key="16">
    <source>
        <dbReference type="Proteomes" id="UP000239239"/>
    </source>
</evidence>
<dbReference type="InterPro" id="IPR011545">
    <property type="entry name" value="DEAD/DEAH_box_helicase_dom"/>
</dbReference>
<evidence type="ECO:0000256" key="11">
    <source>
        <dbReference type="ARBA" id="ARBA00038058"/>
    </source>
</evidence>
<dbReference type="InterPro" id="IPR045028">
    <property type="entry name" value="DinG/Rad3-like"/>
</dbReference>
<evidence type="ECO:0000256" key="1">
    <source>
        <dbReference type="ARBA" id="ARBA00001966"/>
    </source>
</evidence>
<dbReference type="SMART" id="SM00491">
    <property type="entry name" value="HELICc2"/>
    <property type="match status" value="1"/>
</dbReference>
<dbReference type="OrthoDB" id="9805194at2"/>
<dbReference type="InterPro" id="IPR014013">
    <property type="entry name" value="Helic_SF1/SF2_ATP-bd_DinG/Rad3"/>
</dbReference>
<keyword evidence="9" id="KW-0238">DNA-binding</keyword>
<evidence type="ECO:0000256" key="6">
    <source>
        <dbReference type="ARBA" id="ARBA00022840"/>
    </source>
</evidence>
<dbReference type="SUPFAM" id="SSF52540">
    <property type="entry name" value="P-loop containing nucleoside triphosphate hydrolases"/>
    <property type="match status" value="2"/>
</dbReference>
<evidence type="ECO:0000256" key="2">
    <source>
        <dbReference type="ARBA" id="ARBA00022723"/>
    </source>
</evidence>
<evidence type="ECO:0000259" key="14">
    <source>
        <dbReference type="PROSITE" id="PS51193"/>
    </source>
</evidence>
<comment type="similarity">
    <text evidence="11">Belongs to the helicase family. DinG subfamily.</text>
</comment>
<evidence type="ECO:0000256" key="3">
    <source>
        <dbReference type="ARBA" id="ARBA00022741"/>
    </source>
</evidence>
<dbReference type="Pfam" id="PF13307">
    <property type="entry name" value="Helicase_C_2"/>
    <property type="match status" value="1"/>
</dbReference>
<comment type="catalytic activity">
    <reaction evidence="13">
        <text>ATP + H2O = ADP + phosphate + H(+)</text>
        <dbReference type="Rhea" id="RHEA:13065"/>
        <dbReference type="ChEBI" id="CHEBI:15377"/>
        <dbReference type="ChEBI" id="CHEBI:15378"/>
        <dbReference type="ChEBI" id="CHEBI:30616"/>
        <dbReference type="ChEBI" id="CHEBI:43474"/>
        <dbReference type="ChEBI" id="CHEBI:456216"/>
        <dbReference type="EC" id="5.6.2.3"/>
    </reaction>
</comment>
<comment type="cofactor">
    <cofactor evidence="1">
        <name>[4Fe-4S] cluster</name>
        <dbReference type="ChEBI" id="CHEBI:49883"/>
    </cofactor>
</comment>
<dbReference type="Proteomes" id="UP000239239">
    <property type="component" value="Unassembled WGS sequence"/>
</dbReference>
<dbReference type="EMBL" id="PQWY01000012">
    <property type="protein sequence ID" value="PPK30327.1"/>
    <property type="molecule type" value="Genomic_DNA"/>
</dbReference>
<evidence type="ECO:0000256" key="7">
    <source>
        <dbReference type="ARBA" id="ARBA00023004"/>
    </source>
</evidence>
<accession>A0A2S6EYR2</accession>
<name>A0A2S6EYR2_LEGPN</name>
<dbReference type="InterPro" id="IPR010614">
    <property type="entry name" value="RAD3-like_helicase_DEAD"/>
</dbReference>
<dbReference type="GO" id="GO:0051536">
    <property type="term" value="F:iron-sulfur cluster binding"/>
    <property type="evidence" value="ECO:0007669"/>
    <property type="project" value="UniProtKB-KW"/>
</dbReference>
<evidence type="ECO:0000256" key="12">
    <source>
        <dbReference type="ARBA" id="ARBA00044969"/>
    </source>
</evidence>
<dbReference type="InterPro" id="IPR027417">
    <property type="entry name" value="P-loop_NTPase"/>
</dbReference>
<dbReference type="InterPro" id="IPR006555">
    <property type="entry name" value="ATP-dep_Helicase_C"/>
</dbReference>
<keyword evidence="4" id="KW-0378">Hydrolase</keyword>
<keyword evidence="2" id="KW-0479">Metal-binding</keyword>
<evidence type="ECO:0000256" key="9">
    <source>
        <dbReference type="ARBA" id="ARBA00023125"/>
    </source>
</evidence>
<keyword evidence="5 15" id="KW-0347">Helicase</keyword>
<dbReference type="InterPro" id="IPR014001">
    <property type="entry name" value="Helicase_ATP-bd"/>
</dbReference>
<feature type="domain" description="Helicase ATP-binding" evidence="14">
    <location>
        <begin position="34"/>
        <end position="302"/>
    </location>
</feature>
<keyword evidence="7" id="KW-0408">Iron</keyword>
<evidence type="ECO:0000256" key="10">
    <source>
        <dbReference type="ARBA" id="ARBA00023235"/>
    </source>
</evidence>
<evidence type="ECO:0000256" key="13">
    <source>
        <dbReference type="ARBA" id="ARBA00048954"/>
    </source>
</evidence>
<dbReference type="GO" id="GO:0005524">
    <property type="term" value="F:ATP binding"/>
    <property type="evidence" value="ECO:0007669"/>
    <property type="project" value="UniProtKB-KW"/>
</dbReference>
<keyword evidence="6" id="KW-0067">ATP-binding</keyword>
<evidence type="ECO:0000256" key="8">
    <source>
        <dbReference type="ARBA" id="ARBA00023014"/>
    </source>
</evidence>
<gene>
    <name evidence="15" type="ORF">C3928_09690</name>
</gene>
<dbReference type="GO" id="GO:0003677">
    <property type="term" value="F:DNA binding"/>
    <property type="evidence" value="ECO:0007669"/>
    <property type="project" value="UniProtKB-KW"/>
</dbReference>
<dbReference type="GO" id="GO:0006281">
    <property type="term" value="P:DNA repair"/>
    <property type="evidence" value="ECO:0007669"/>
    <property type="project" value="TreeGrafter"/>
</dbReference>
<dbReference type="Gene3D" id="3.40.50.300">
    <property type="entry name" value="P-loop containing nucleotide triphosphate hydrolases"/>
    <property type="match status" value="2"/>
</dbReference>
<dbReference type="GO" id="GO:0016818">
    <property type="term" value="F:hydrolase activity, acting on acid anhydrides, in phosphorus-containing anhydrides"/>
    <property type="evidence" value="ECO:0007669"/>
    <property type="project" value="InterPro"/>
</dbReference>